<protein>
    <submittedName>
        <fullName evidence="1">Uncharacterized protein</fullName>
    </submittedName>
</protein>
<name>A0A835WJ93_9CHLO</name>
<evidence type="ECO:0000313" key="2">
    <source>
        <dbReference type="Proteomes" id="UP000613740"/>
    </source>
</evidence>
<dbReference type="Proteomes" id="UP000613740">
    <property type="component" value="Unassembled WGS sequence"/>
</dbReference>
<dbReference type="EMBL" id="JAEHOD010000018">
    <property type="protein sequence ID" value="KAG2448234.1"/>
    <property type="molecule type" value="Genomic_DNA"/>
</dbReference>
<keyword evidence="2" id="KW-1185">Reference proteome</keyword>
<sequence length="273" mass="28513">MLLQKLISRAGSVPSSAGRRCCASLCSQQPFAPQRPARRSAPFVVRASAAAIPSAAAAPEPQQGDSKDASEVSAAVVRPAAAAAAPTATTTATAATASLALKAEQLVASARGAEAALQALAASGEQCSGLLQDLRVGQAATSTDIAGLHEQLGAVREQLAAGQAVLQQELGGVREELAAARKAAAEEAHFTRLQRARVLLRAQVASDTYDVFCWHEEVDRVLAQMLRGQTQIGLGYGSRADRIVTELADLTGLHFRAEDRGEGWGWWLVLLAE</sequence>
<organism evidence="1 2">
    <name type="scientific">Chlamydomonas schloesseri</name>
    <dbReference type="NCBI Taxonomy" id="2026947"/>
    <lineage>
        <taxon>Eukaryota</taxon>
        <taxon>Viridiplantae</taxon>
        <taxon>Chlorophyta</taxon>
        <taxon>core chlorophytes</taxon>
        <taxon>Chlorophyceae</taxon>
        <taxon>CS clade</taxon>
        <taxon>Chlamydomonadales</taxon>
        <taxon>Chlamydomonadaceae</taxon>
        <taxon>Chlamydomonas</taxon>
    </lineage>
</organism>
<comment type="caution">
    <text evidence="1">The sequence shown here is derived from an EMBL/GenBank/DDBJ whole genome shotgun (WGS) entry which is preliminary data.</text>
</comment>
<accession>A0A835WJ93</accession>
<dbReference type="AlphaFoldDB" id="A0A835WJ93"/>
<proteinExistence type="predicted"/>
<gene>
    <name evidence="1" type="ORF">HYH02_006819</name>
</gene>
<evidence type="ECO:0000313" key="1">
    <source>
        <dbReference type="EMBL" id="KAG2448234.1"/>
    </source>
</evidence>
<reference evidence="1" key="1">
    <citation type="journal article" date="2020" name="bioRxiv">
        <title>Comparative genomics of Chlamydomonas.</title>
        <authorList>
            <person name="Craig R.J."/>
            <person name="Hasan A.R."/>
            <person name="Ness R.W."/>
            <person name="Keightley P.D."/>
        </authorList>
    </citation>
    <scope>NUCLEOTIDE SEQUENCE</scope>
    <source>
        <strain evidence="1">CCAP 11/173</strain>
    </source>
</reference>